<comment type="caution">
    <text evidence="2">The sequence shown here is derived from an EMBL/GenBank/DDBJ whole genome shotgun (WGS) entry which is preliminary data.</text>
</comment>
<reference evidence="2 3" key="1">
    <citation type="submission" date="2019-08" db="EMBL/GenBank/DDBJ databases">
        <title>In-depth cultivation of the pig gut microbiome towards novel bacterial diversity and tailored functional studies.</title>
        <authorList>
            <person name="Wylensek D."/>
            <person name="Hitch T.C.A."/>
            <person name="Clavel T."/>
        </authorList>
    </citation>
    <scope>NUCLEOTIDE SEQUENCE [LARGE SCALE GENOMIC DNA]</scope>
    <source>
        <strain evidence="2 3">WCA-693-APC-MOT-I</strain>
    </source>
</reference>
<protein>
    <submittedName>
        <fullName evidence="2">N-acetyltransferase family protein</fullName>
    </submittedName>
</protein>
<keyword evidence="3" id="KW-1185">Reference proteome</keyword>
<evidence type="ECO:0000313" key="2">
    <source>
        <dbReference type="EMBL" id="MSS62395.1"/>
    </source>
</evidence>
<dbReference type="SUPFAM" id="SSF55729">
    <property type="entry name" value="Acyl-CoA N-acyltransferases (Nat)"/>
    <property type="match status" value="1"/>
</dbReference>
<dbReference type="RefSeq" id="WP_154515693.1">
    <property type="nucleotide sequence ID" value="NZ_VUMT01000001.1"/>
</dbReference>
<gene>
    <name evidence="2" type="ORF">FYJ58_00610</name>
</gene>
<dbReference type="Pfam" id="PF13420">
    <property type="entry name" value="Acetyltransf_4"/>
    <property type="match status" value="1"/>
</dbReference>
<dbReference type="InterPro" id="IPR000182">
    <property type="entry name" value="GNAT_dom"/>
</dbReference>
<dbReference type="CDD" id="cd04301">
    <property type="entry name" value="NAT_SF"/>
    <property type="match status" value="1"/>
</dbReference>
<sequence length="193" mass="22495">MKTIRLATLEDAERILEIYNPFITNTTVTFEYEPLNVEDFRQRMQTIMSKYPFIVCEIDNQIAGYAYCSPFNPRAAYSWDCDSSIYVDPSFHGNGIGRFLYESLFKIMKELGYYNIYALVTDPNPTSLAFHKRLGFILEGFHEAAGYKFNRWLGINRLVKRIGDFDKTPERVKSIQEVDINSLIGMCNQNYQK</sequence>
<evidence type="ECO:0000259" key="1">
    <source>
        <dbReference type="PROSITE" id="PS51186"/>
    </source>
</evidence>
<dbReference type="PANTHER" id="PTHR43072:SF8">
    <property type="entry name" value="ACYLTRANSFERASE FABY-RELATED"/>
    <property type="match status" value="1"/>
</dbReference>
<name>A0A6L5XUF3_9FIRM</name>
<dbReference type="PROSITE" id="PS51186">
    <property type="entry name" value="GNAT"/>
    <property type="match status" value="1"/>
</dbReference>
<dbReference type="Proteomes" id="UP000482209">
    <property type="component" value="Unassembled WGS sequence"/>
</dbReference>
<accession>A0A6L5XUF3</accession>
<evidence type="ECO:0000313" key="3">
    <source>
        <dbReference type="Proteomes" id="UP000482209"/>
    </source>
</evidence>
<dbReference type="AlphaFoldDB" id="A0A6L5XUF3"/>
<dbReference type="InterPro" id="IPR016181">
    <property type="entry name" value="Acyl_CoA_acyltransferase"/>
</dbReference>
<feature type="domain" description="N-acetyltransferase" evidence="1">
    <location>
        <begin position="2"/>
        <end position="158"/>
    </location>
</feature>
<dbReference type="Gene3D" id="3.40.630.30">
    <property type="match status" value="1"/>
</dbReference>
<dbReference type="GO" id="GO:0016747">
    <property type="term" value="F:acyltransferase activity, transferring groups other than amino-acyl groups"/>
    <property type="evidence" value="ECO:0007669"/>
    <property type="project" value="InterPro"/>
</dbReference>
<dbReference type="PANTHER" id="PTHR43072">
    <property type="entry name" value="N-ACETYLTRANSFERASE"/>
    <property type="match status" value="1"/>
</dbReference>
<dbReference type="EMBL" id="VUMT01000001">
    <property type="protein sequence ID" value="MSS62395.1"/>
    <property type="molecule type" value="Genomic_DNA"/>
</dbReference>
<proteinExistence type="predicted"/>
<organism evidence="2 3">
    <name type="scientific">Velocimicrobium porci</name>
    <dbReference type="NCBI Taxonomy" id="2606634"/>
    <lineage>
        <taxon>Bacteria</taxon>
        <taxon>Bacillati</taxon>
        <taxon>Bacillota</taxon>
        <taxon>Clostridia</taxon>
        <taxon>Lachnospirales</taxon>
        <taxon>Lachnospiraceae</taxon>
        <taxon>Velocimicrobium</taxon>
    </lineage>
</organism>
<keyword evidence="2" id="KW-0808">Transferase</keyword>